<keyword evidence="1" id="KW-1133">Transmembrane helix</keyword>
<sequence length="323" mass="36884">MRGVLLILVLSSLAFAGVLYIDVTKHMQVVEVETKCGNIYIAPVEFNPGIKLRVDPPFIDDANVTAMRIAAEKAEAEMRKRYGENWRNVTDPRERWWREFEYNGSRVNALIQISDELSKVFVEELSKGGVIVYDANLVPGRLPGDKKAFGTMLVYIHHKGDVEEMLRIARELSRQYNVSVVIFNYPEIKFRAWCNITAGLLEEEVKRLNLPVWGRPRQGEMSLGGPLTNPTSIYGEAWALLHFYPVKKPTPREWEEIKKYLSDTKLAYTIIFYSEEEKPLFEIVLFDTAPDMGINAIMPWLILLAILAAVAAGVVIVIRLLRR</sequence>
<comment type="caution">
    <text evidence="3">The sequence shown here is derived from an EMBL/GenBank/DDBJ whole genome shotgun (WGS) entry which is preliminary data.</text>
</comment>
<accession>A0A371R5P2</accession>
<evidence type="ECO:0000313" key="5">
    <source>
        <dbReference type="Proteomes" id="UP000257123"/>
    </source>
</evidence>
<feature type="transmembrane region" description="Helical" evidence="1">
    <location>
        <begin position="297"/>
        <end position="321"/>
    </location>
</feature>
<keyword evidence="1" id="KW-0472">Membrane</keyword>
<evidence type="ECO:0000313" key="4">
    <source>
        <dbReference type="Proteomes" id="UP000256877"/>
    </source>
</evidence>
<evidence type="ECO:0000256" key="1">
    <source>
        <dbReference type="SAM" id="Phobius"/>
    </source>
</evidence>
<dbReference type="Proteomes" id="UP000257123">
    <property type="component" value="Unassembled WGS sequence"/>
</dbReference>
<evidence type="ECO:0000313" key="3">
    <source>
        <dbReference type="EMBL" id="RFA99398.1"/>
    </source>
</evidence>
<dbReference type="EMBL" id="NMUF01000006">
    <property type="protein sequence ID" value="RFA99398.1"/>
    <property type="molecule type" value="Genomic_DNA"/>
</dbReference>
<dbReference type="EMBL" id="NMUE01000015">
    <property type="protein sequence ID" value="RFA96074.1"/>
    <property type="molecule type" value="Genomic_DNA"/>
</dbReference>
<proteinExistence type="predicted"/>
<name>A0A371R5P2_9CREN</name>
<reference evidence="4 5" key="1">
    <citation type="submission" date="2017-07" db="EMBL/GenBank/DDBJ databases">
        <title>Draft genome sequence of aerobic hyperthermophilic archaea, Pyrobaculum aerophilum YKB31 and YKB32.</title>
        <authorList>
            <person name="Mochizuki T."/>
            <person name="Berliner A.J."/>
            <person name="Yoshida-Takashima Y."/>
            <person name="Takaki Y."/>
            <person name="Nunoura T."/>
            <person name="Takai K."/>
        </authorList>
    </citation>
    <scope>NUCLEOTIDE SEQUENCE [LARGE SCALE GENOMIC DNA]</scope>
    <source>
        <strain evidence="2 5">YKB31</strain>
        <strain evidence="3 4">YKB32</strain>
    </source>
</reference>
<gene>
    <name evidence="2" type="ORF">CGL51_05950</name>
    <name evidence="3" type="ORF">CGL52_03265</name>
</gene>
<protein>
    <submittedName>
        <fullName evidence="3">Uncharacterized protein</fullName>
    </submittedName>
</protein>
<dbReference type="AlphaFoldDB" id="A0A371R5P2"/>
<evidence type="ECO:0000313" key="2">
    <source>
        <dbReference type="EMBL" id="RFA96074.1"/>
    </source>
</evidence>
<dbReference type="Proteomes" id="UP000256877">
    <property type="component" value="Unassembled WGS sequence"/>
</dbReference>
<organism evidence="3 4">
    <name type="scientific">Pyrobaculum aerophilum</name>
    <dbReference type="NCBI Taxonomy" id="13773"/>
    <lineage>
        <taxon>Archaea</taxon>
        <taxon>Thermoproteota</taxon>
        <taxon>Thermoprotei</taxon>
        <taxon>Thermoproteales</taxon>
        <taxon>Thermoproteaceae</taxon>
        <taxon>Pyrobaculum</taxon>
    </lineage>
</organism>
<keyword evidence="1" id="KW-0812">Transmembrane</keyword>